<protein>
    <submittedName>
        <fullName evidence="1">Uncharacterized protein</fullName>
    </submittedName>
</protein>
<gene>
    <name evidence="1" type="ORF">TM448B02715_0009</name>
</gene>
<accession>A0A6M3XV25</accession>
<name>A0A6M3XV25_9ZZZZ</name>
<organism evidence="1">
    <name type="scientific">viral metagenome</name>
    <dbReference type="NCBI Taxonomy" id="1070528"/>
    <lineage>
        <taxon>unclassified sequences</taxon>
        <taxon>metagenomes</taxon>
        <taxon>organismal metagenomes</taxon>
    </lineage>
</organism>
<reference evidence="1" key="1">
    <citation type="submission" date="2020-03" db="EMBL/GenBank/DDBJ databases">
        <title>The deep terrestrial virosphere.</title>
        <authorList>
            <person name="Holmfeldt K."/>
            <person name="Nilsson E."/>
            <person name="Simone D."/>
            <person name="Lopez-Fernandez M."/>
            <person name="Wu X."/>
            <person name="de Brujin I."/>
            <person name="Lundin D."/>
            <person name="Andersson A."/>
            <person name="Bertilsson S."/>
            <person name="Dopson M."/>
        </authorList>
    </citation>
    <scope>NUCLEOTIDE SEQUENCE</scope>
    <source>
        <strain evidence="1">TM448B02715</strain>
    </source>
</reference>
<sequence>MEEKEKSLLEKIGDMIEASWKWLSGKKRRIALLGGLGTQIFAPHTIAYYISQATFILLGGMDVVESSSKLIKAKLPNGLRKK</sequence>
<proteinExistence type="predicted"/>
<dbReference type="EMBL" id="MT144942">
    <property type="protein sequence ID" value="QJI01690.1"/>
    <property type="molecule type" value="Genomic_DNA"/>
</dbReference>
<evidence type="ECO:0000313" key="1">
    <source>
        <dbReference type="EMBL" id="QJI01690.1"/>
    </source>
</evidence>
<dbReference type="AlphaFoldDB" id="A0A6M3XV25"/>